<evidence type="ECO:0000256" key="1">
    <source>
        <dbReference type="PROSITE-ProRule" id="PRU00339"/>
    </source>
</evidence>
<dbReference type="Gene3D" id="1.25.40.10">
    <property type="entry name" value="Tetratricopeptide repeat domain"/>
    <property type="match status" value="1"/>
</dbReference>
<name>A0AAW4L3I5_9BACT</name>
<protein>
    <recommendedName>
        <fullName evidence="4">Tetratricopeptide repeat-containing protein</fullName>
    </recommendedName>
</protein>
<dbReference type="InterPro" id="IPR011990">
    <property type="entry name" value="TPR-like_helical_dom_sf"/>
</dbReference>
<keyword evidence="3" id="KW-1185">Reference proteome</keyword>
<dbReference type="Proteomes" id="UP000811899">
    <property type="component" value="Unassembled WGS sequence"/>
</dbReference>
<comment type="caution">
    <text evidence="2">The sequence shown here is derived from an EMBL/GenBank/DDBJ whole genome shotgun (WGS) entry which is preliminary data.</text>
</comment>
<dbReference type="AlphaFoldDB" id="A0AAW4L3I5"/>
<sequence length="182" mass="20521">MQHQDDLENLPFVSLLDIDPHERLASLEKDIAGLTAAELRAKGLAAVDTDSLLALVCLERAFSDIQTPEIASALGFCLAKERTQFDRAVELCRLALEKEPAIAKHYLYLGRVFLMQGKKNEAIAVYMEGLSYGEDAELIADVRLVGTRRRPLIPILRREHLLNRSLGYIIEKVSRRKRPSRP</sequence>
<organism evidence="2 3">
    <name type="scientific">Geoanaerobacter pelophilus</name>
    <dbReference type="NCBI Taxonomy" id="60036"/>
    <lineage>
        <taxon>Bacteria</taxon>
        <taxon>Pseudomonadati</taxon>
        <taxon>Thermodesulfobacteriota</taxon>
        <taxon>Desulfuromonadia</taxon>
        <taxon>Geobacterales</taxon>
        <taxon>Geobacteraceae</taxon>
        <taxon>Geoanaerobacter</taxon>
    </lineage>
</organism>
<reference evidence="2 3" key="1">
    <citation type="submission" date="2021-05" db="EMBL/GenBank/DDBJ databases">
        <title>The draft genome of Geobacter pelophilus DSM 12255.</title>
        <authorList>
            <person name="Xu Z."/>
            <person name="Masuda Y."/>
            <person name="Itoh H."/>
            <person name="Senoo K."/>
        </authorList>
    </citation>
    <scope>NUCLEOTIDE SEQUENCE [LARGE SCALE GENOMIC DNA]</scope>
    <source>
        <strain evidence="2 3">DSM 12255</strain>
    </source>
</reference>
<keyword evidence="1" id="KW-0802">TPR repeat</keyword>
<accession>A0AAW4L3I5</accession>
<feature type="repeat" description="TPR" evidence="1">
    <location>
        <begin position="103"/>
        <end position="136"/>
    </location>
</feature>
<proteinExistence type="predicted"/>
<gene>
    <name evidence="2" type="ORF">KI809_14465</name>
</gene>
<dbReference type="InterPro" id="IPR019734">
    <property type="entry name" value="TPR_rpt"/>
</dbReference>
<evidence type="ECO:0000313" key="3">
    <source>
        <dbReference type="Proteomes" id="UP000811899"/>
    </source>
</evidence>
<dbReference type="EMBL" id="JAHCVJ010000006">
    <property type="protein sequence ID" value="MBT0665508.1"/>
    <property type="molecule type" value="Genomic_DNA"/>
</dbReference>
<dbReference type="SUPFAM" id="SSF48452">
    <property type="entry name" value="TPR-like"/>
    <property type="match status" value="1"/>
</dbReference>
<evidence type="ECO:0000313" key="2">
    <source>
        <dbReference type="EMBL" id="MBT0665508.1"/>
    </source>
</evidence>
<dbReference type="PROSITE" id="PS50005">
    <property type="entry name" value="TPR"/>
    <property type="match status" value="1"/>
</dbReference>
<evidence type="ECO:0008006" key="4">
    <source>
        <dbReference type="Google" id="ProtNLM"/>
    </source>
</evidence>
<dbReference type="RefSeq" id="WP_214172286.1">
    <property type="nucleotide sequence ID" value="NZ_JAHCVJ010000006.1"/>
</dbReference>